<dbReference type="Pfam" id="PF19844">
    <property type="entry name" value="DUF6319"/>
    <property type="match status" value="1"/>
</dbReference>
<keyword evidence="4" id="KW-1185">Reference proteome</keyword>
<sequence length="264" mass="26741">MPPRRRSTANESLTSENLATLATALAEGRRATVYLIEPTPSLGLPAGTSAKVVSIDGNTVTISPKGVNDELPFEAEELRITRNSPGGTAAKPAAKSAAASVAKPAAKQEIAEWTEPAPKPAPPKPARKPAVASGASGSGASGSGVSGTAASSAGTSKVGTSKATASGTRKGKKGPESVSVTIHAGADNDWSVTVTHGARRPGKAQPVSPESVSRAVRELGDDSARDAVEAVISHAREEAASRVAELSRQLEEARSTLAALESER</sequence>
<feature type="region of interest" description="Disordered" evidence="2">
    <location>
        <begin position="81"/>
        <end position="221"/>
    </location>
</feature>
<accession>A0ABZ2PGB1</accession>
<feature type="compositionally biased region" description="Gly residues" evidence="2">
    <location>
        <begin position="136"/>
        <end position="145"/>
    </location>
</feature>
<evidence type="ECO:0000313" key="4">
    <source>
        <dbReference type="Proteomes" id="UP001432000"/>
    </source>
</evidence>
<dbReference type="Proteomes" id="UP001432000">
    <property type="component" value="Chromosome"/>
</dbReference>
<dbReference type="EMBL" id="CP147846">
    <property type="protein sequence ID" value="WXG68169.1"/>
    <property type="molecule type" value="Genomic_DNA"/>
</dbReference>
<name>A0ABZ2PGB1_9NOCA</name>
<dbReference type="RefSeq" id="WP_338888192.1">
    <property type="nucleotide sequence ID" value="NZ_CP147846.1"/>
</dbReference>
<gene>
    <name evidence="3" type="ORF">WDS16_23660</name>
</gene>
<reference evidence="3 4" key="1">
    <citation type="submission" date="2024-03" db="EMBL/GenBank/DDBJ databases">
        <title>Natural products discovery in diverse microorganisms through a two-stage MS feature dereplication strategy.</title>
        <authorList>
            <person name="Zhang R."/>
        </authorList>
    </citation>
    <scope>NUCLEOTIDE SEQUENCE [LARGE SCALE GENOMIC DNA]</scope>
    <source>
        <strain evidence="3 4">18930</strain>
    </source>
</reference>
<feature type="coiled-coil region" evidence="1">
    <location>
        <begin position="236"/>
        <end position="263"/>
    </location>
</feature>
<dbReference type="InterPro" id="IPR046282">
    <property type="entry name" value="DUF6319"/>
</dbReference>
<feature type="compositionally biased region" description="Low complexity" evidence="2">
    <location>
        <begin position="89"/>
        <end position="107"/>
    </location>
</feature>
<evidence type="ECO:0000256" key="1">
    <source>
        <dbReference type="SAM" id="Coils"/>
    </source>
</evidence>
<proteinExistence type="predicted"/>
<protein>
    <submittedName>
        <fullName evidence="3">DUF6319 family protein</fullName>
    </submittedName>
</protein>
<evidence type="ECO:0000256" key="2">
    <source>
        <dbReference type="SAM" id="MobiDB-lite"/>
    </source>
</evidence>
<evidence type="ECO:0000313" key="3">
    <source>
        <dbReference type="EMBL" id="WXG68169.1"/>
    </source>
</evidence>
<keyword evidence="1" id="KW-0175">Coiled coil</keyword>
<feature type="compositionally biased region" description="Low complexity" evidence="2">
    <location>
        <begin position="146"/>
        <end position="162"/>
    </location>
</feature>
<organism evidence="3 4">
    <name type="scientific">Rhodococcus sovatensis</name>
    <dbReference type="NCBI Taxonomy" id="1805840"/>
    <lineage>
        <taxon>Bacteria</taxon>
        <taxon>Bacillati</taxon>
        <taxon>Actinomycetota</taxon>
        <taxon>Actinomycetes</taxon>
        <taxon>Mycobacteriales</taxon>
        <taxon>Nocardiaceae</taxon>
        <taxon>Rhodococcus</taxon>
    </lineage>
</organism>